<proteinExistence type="predicted"/>
<dbReference type="InterPro" id="IPR041628">
    <property type="entry name" value="ChlI/MoxR_AAA_lid"/>
</dbReference>
<evidence type="ECO:0000313" key="3">
    <source>
        <dbReference type="EMBL" id="MCJ2542284.1"/>
    </source>
</evidence>
<dbReference type="InterPro" id="IPR027417">
    <property type="entry name" value="P-loop_NTPase"/>
</dbReference>
<reference evidence="3" key="1">
    <citation type="submission" date="2021-02" db="EMBL/GenBank/DDBJ databases">
        <title>The CRISPR/cas machinery reduction and long-range gene transfer in the hot spring cyanobacterium Synechococcus.</title>
        <authorList>
            <person name="Dvorak P."/>
            <person name="Jahodarova E."/>
            <person name="Hasler P."/>
            <person name="Poulickova A."/>
        </authorList>
    </citation>
    <scope>NUCLEOTIDE SEQUENCE</scope>
    <source>
        <strain evidence="3">Rupite</strain>
    </source>
</reference>
<protein>
    <submittedName>
        <fullName evidence="3">AAA family ATPase</fullName>
    </submittedName>
</protein>
<dbReference type="Proteomes" id="UP000830835">
    <property type="component" value="Unassembled WGS sequence"/>
</dbReference>
<organism evidence="3 4">
    <name type="scientific">Thermostichus vulcanus str. 'Rupite'</name>
    <dbReference type="NCBI Taxonomy" id="2813851"/>
    <lineage>
        <taxon>Bacteria</taxon>
        <taxon>Bacillati</taxon>
        <taxon>Cyanobacteriota</taxon>
        <taxon>Cyanophyceae</taxon>
        <taxon>Thermostichales</taxon>
        <taxon>Thermostichaceae</taxon>
        <taxon>Thermostichus</taxon>
    </lineage>
</organism>
<dbReference type="Gene3D" id="3.40.50.300">
    <property type="entry name" value="P-loop containing nucleotide triphosphate hydrolases"/>
    <property type="match status" value="1"/>
</dbReference>
<dbReference type="PANTHER" id="PTHR42759:SF5">
    <property type="entry name" value="METHANOL DEHYDROGENASE REGULATOR"/>
    <property type="match status" value="1"/>
</dbReference>
<dbReference type="EMBL" id="JAFIRA010000008">
    <property type="protein sequence ID" value="MCJ2542284.1"/>
    <property type="molecule type" value="Genomic_DNA"/>
</dbReference>
<comment type="caution">
    <text evidence="3">The sequence shown here is derived from an EMBL/GenBank/DDBJ whole genome shotgun (WGS) entry which is preliminary data.</text>
</comment>
<gene>
    <name evidence="3" type="ORF">JX360_05085</name>
</gene>
<dbReference type="InterPro" id="IPR050764">
    <property type="entry name" value="CbbQ/NirQ/NorQ/GpvN"/>
</dbReference>
<dbReference type="PANTHER" id="PTHR42759">
    <property type="entry name" value="MOXR FAMILY PROTEIN"/>
    <property type="match status" value="1"/>
</dbReference>
<dbReference type="PIRSF" id="PIRSF002849">
    <property type="entry name" value="AAA_ATPase_chaperone_MoxR_prd"/>
    <property type="match status" value="1"/>
</dbReference>
<accession>A0ABT0C929</accession>
<name>A0ABT0C929_THEVL</name>
<sequence length="333" mass="36143">MAAVPTLSASGSTRIPAEALQVLHQQIGRLKANVESVFQGKSQVVWAVVTALVAGGHVLLEDVPGVGKTTLARAIARSLGADFQRIQFTSDLLPTDILGLTLFNKDKGDFEFRPGPIFAHVILADEINRTSPRTQSALLEAMAEKQVSVDDRTYPLPDPFMVLATQNPLEYHGTYPLPESQLDRFLVRLSIGYPSAEIERALLLHRQQAEPVDSLQPVLSLNELRRIQSAVDQVHLEGSLADYLLQVVQATRTSKLLRAGVSTRGALALARAARAQALVNGRSFCLPEDLQALFVSVLAHRISLLGSGEMAGNQRQEAEAVIRDIVSSIEPPV</sequence>
<feature type="domain" description="ATPase AAA-3" evidence="1">
    <location>
        <begin position="57"/>
        <end position="187"/>
    </location>
</feature>
<dbReference type="Pfam" id="PF07726">
    <property type="entry name" value="AAA_3"/>
    <property type="match status" value="1"/>
</dbReference>
<dbReference type="CDD" id="cd00009">
    <property type="entry name" value="AAA"/>
    <property type="match status" value="1"/>
</dbReference>
<evidence type="ECO:0000259" key="1">
    <source>
        <dbReference type="Pfam" id="PF07726"/>
    </source>
</evidence>
<evidence type="ECO:0000259" key="2">
    <source>
        <dbReference type="Pfam" id="PF17863"/>
    </source>
</evidence>
<feature type="domain" description="ChlI/MoxR AAA lid" evidence="2">
    <location>
        <begin position="249"/>
        <end position="324"/>
    </location>
</feature>
<keyword evidence="4" id="KW-1185">Reference proteome</keyword>
<dbReference type="SUPFAM" id="SSF52540">
    <property type="entry name" value="P-loop containing nucleoside triphosphate hydrolases"/>
    <property type="match status" value="1"/>
</dbReference>
<dbReference type="RefSeq" id="WP_244349514.1">
    <property type="nucleotide sequence ID" value="NZ_JAFIRA010000008.1"/>
</dbReference>
<dbReference type="Gene3D" id="1.10.8.80">
    <property type="entry name" value="Magnesium chelatase subunit I, C-Terminal domain"/>
    <property type="match status" value="1"/>
</dbReference>
<dbReference type="Pfam" id="PF17863">
    <property type="entry name" value="AAA_lid_2"/>
    <property type="match status" value="1"/>
</dbReference>
<evidence type="ECO:0000313" key="4">
    <source>
        <dbReference type="Proteomes" id="UP000830835"/>
    </source>
</evidence>
<dbReference type="InterPro" id="IPR011703">
    <property type="entry name" value="ATPase_AAA-3"/>
</dbReference>